<sequence length="263" mass="29719">MKKLSLLLFFIALTVFSFAQDKTREQKRRERNARINEMMKEEEEGALVFNKQNAFGGKLNTDGYGIFYEHGKYKTIAITNLWWIELGERKDPKESRSVTGDGAGFQIGNPYIFGKINNLYYLKLGFGQQRLIGGKDVKNGVAVSAIYGGGISAGFLKPYYVDGRDTADQLQRVKYSPETAYTFLNPISGVSFTKGFNEVKFVPGIHARAALRFDYGHFNDLLSAIETGVNASYYTKNMDMMYNIPGKKFFFNAYVAIVLGKRK</sequence>
<evidence type="ECO:0000313" key="2">
    <source>
        <dbReference type="EMBL" id="TKK70832.1"/>
    </source>
</evidence>
<dbReference type="Proteomes" id="UP000305848">
    <property type="component" value="Unassembled WGS sequence"/>
</dbReference>
<keyword evidence="3" id="KW-1185">Reference proteome</keyword>
<dbReference type="EMBL" id="SZQL01000002">
    <property type="protein sequence ID" value="TKK70832.1"/>
    <property type="molecule type" value="Genomic_DNA"/>
</dbReference>
<reference evidence="2 3" key="1">
    <citation type="submission" date="2019-05" db="EMBL/GenBank/DDBJ databases">
        <title>Panacibacter sp. strain 17mud1-8 Genome sequencing and assembly.</title>
        <authorList>
            <person name="Chhetri G."/>
        </authorList>
    </citation>
    <scope>NUCLEOTIDE SEQUENCE [LARGE SCALE GENOMIC DNA]</scope>
    <source>
        <strain evidence="2 3">17mud1-8</strain>
    </source>
</reference>
<dbReference type="OrthoDB" id="1523667at2"/>
<organism evidence="2 3">
    <name type="scientific">Ilyomonas limi</name>
    <dbReference type="NCBI Taxonomy" id="2575867"/>
    <lineage>
        <taxon>Bacteria</taxon>
        <taxon>Pseudomonadati</taxon>
        <taxon>Bacteroidota</taxon>
        <taxon>Chitinophagia</taxon>
        <taxon>Chitinophagales</taxon>
        <taxon>Chitinophagaceae</taxon>
        <taxon>Ilyomonas</taxon>
    </lineage>
</organism>
<protein>
    <submittedName>
        <fullName evidence="2">Uncharacterized protein</fullName>
    </submittedName>
</protein>
<accession>A0A4U3L734</accession>
<feature type="signal peptide" evidence="1">
    <location>
        <begin position="1"/>
        <end position="19"/>
    </location>
</feature>
<name>A0A4U3L734_9BACT</name>
<evidence type="ECO:0000313" key="3">
    <source>
        <dbReference type="Proteomes" id="UP000305848"/>
    </source>
</evidence>
<evidence type="ECO:0000256" key="1">
    <source>
        <dbReference type="SAM" id="SignalP"/>
    </source>
</evidence>
<feature type="chain" id="PRO_5020187350" evidence="1">
    <location>
        <begin position="20"/>
        <end position="263"/>
    </location>
</feature>
<gene>
    <name evidence="2" type="ORF">FC093_03810</name>
</gene>
<dbReference type="RefSeq" id="WP_137260431.1">
    <property type="nucleotide sequence ID" value="NZ_SZQL01000002.1"/>
</dbReference>
<comment type="caution">
    <text evidence="2">The sequence shown here is derived from an EMBL/GenBank/DDBJ whole genome shotgun (WGS) entry which is preliminary data.</text>
</comment>
<keyword evidence="1" id="KW-0732">Signal</keyword>
<dbReference type="AlphaFoldDB" id="A0A4U3L734"/>
<proteinExistence type="predicted"/>